<organism evidence="2 3">
    <name type="scientific">Polyplax serrata</name>
    <name type="common">Common mouse louse</name>
    <dbReference type="NCBI Taxonomy" id="468196"/>
    <lineage>
        <taxon>Eukaryota</taxon>
        <taxon>Metazoa</taxon>
        <taxon>Ecdysozoa</taxon>
        <taxon>Arthropoda</taxon>
        <taxon>Hexapoda</taxon>
        <taxon>Insecta</taxon>
        <taxon>Pterygota</taxon>
        <taxon>Neoptera</taxon>
        <taxon>Paraneoptera</taxon>
        <taxon>Psocodea</taxon>
        <taxon>Troctomorpha</taxon>
        <taxon>Phthiraptera</taxon>
        <taxon>Anoplura</taxon>
        <taxon>Polyplacidae</taxon>
        <taxon>Polyplax</taxon>
    </lineage>
</organism>
<accession>A0ABR1AM00</accession>
<proteinExistence type="predicted"/>
<sequence>MSARVPVPQCDKREVRQKPLIVVNLLNSFKAVKGVAAEIEEMKVVLKVVVPVAESWKTKERGQGEETKRNAGREKDHNSNSINNTVRNFLKWTPTPSCDGLGYHWYLRGTSRSLRQTRKINTA</sequence>
<name>A0ABR1AM00_POLSC</name>
<dbReference type="Proteomes" id="UP001359485">
    <property type="component" value="Unassembled WGS sequence"/>
</dbReference>
<feature type="compositionally biased region" description="Basic and acidic residues" evidence="1">
    <location>
        <begin position="57"/>
        <end position="78"/>
    </location>
</feature>
<reference evidence="2 3" key="1">
    <citation type="submission" date="2023-09" db="EMBL/GenBank/DDBJ databases">
        <title>Genomes of two closely related lineages of the louse Polyplax serrata with different host specificities.</title>
        <authorList>
            <person name="Martinu J."/>
            <person name="Tarabai H."/>
            <person name="Stefka J."/>
            <person name="Hypsa V."/>
        </authorList>
    </citation>
    <scope>NUCLEOTIDE SEQUENCE [LARGE SCALE GENOMIC DNA]</scope>
    <source>
        <strain evidence="2">98ZLc_SE</strain>
    </source>
</reference>
<keyword evidence="3" id="KW-1185">Reference proteome</keyword>
<protein>
    <submittedName>
        <fullName evidence="2">Uncharacterized protein</fullName>
    </submittedName>
</protein>
<feature type="region of interest" description="Disordered" evidence="1">
    <location>
        <begin position="57"/>
        <end position="83"/>
    </location>
</feature>
<comment type="caution">
    <text evidence="2">The sequence shown here is derived from an EMBL/GenBank/DDBJ whole genome shotgun (WGS) entry which is preliminary data.</text>
</comment>
<evidence type="ECO:0000313" key="3">
    <source>
        <dbReference type="Proteomes" id="UP001359485"/>
    </source>
</evidence>
<gene>
    <name evidence="2" type="ORF">RUM44_002131</name>
</gene>
<evidence type="ECO:0000256" key="1">
    <source>
        <dbReference type="SAM" id="MobiDB-lite"/>
    </source>
</evidence>
<dbReference type="EMBL" id="JAWJWF010000047">
    <property type="protein sequence ID" value="KAK6622320.1"/>
    <property type="molecule type" value="Genomic_DNA"/>
</dbReference>
<evidence type="ECO:0000313" key="2">
    <source>
        <dbReference type="EMBL" id="KAK6622320.1"/>
    </source>
</evidence>